<sequence>MAIVERVVDAPPQQVFDVLADGWTYSDWVVGTVHVRDVDAQWPRVGTRLHHRAGPWPFSLEDASTVLACDPPHRLVLRAGLWPAGEAIVVFTLTPTGDGATRVRIGEDFAAGPLRWFRTKLNDLVLHQRNKETLRRLSDIAVRQKADTHADR</sequence>
<keyword evidence="2" id="KW-1185">Reference proteome</keyword>
<reference evidence="1 2" key="1">
    <citation type="submission" date="2021-03" db="EMBL/GenBank/DDBJ databases">
        <authorList>
            <person name="Lee D.-H."/>
        </authorList>
    </citation>
    <scope>NUCLEOTIDE SEQUENCE [LARGE SCALE GENOMIC DNA]</scope>
    <source>
        <strain evidence="1 2">MMS20-R2-23</strain>
    </source>
</reference>
<comment type="caution">
    <text evidence="1">The sequence shown here is derived from an EMBL/GenBank/DDBJ whole genome shotgun (WGS) entry which is preliminary data.</text>
</comment>
<organism evidence="1 2">
    <name type="scientific">Micromonospora antibiotica</name>
    <dbReference type="NCBI Taxonomy" id="2807623"/>
    <lineage>
        <taxon>Bacteria</taxon>
        <taxon>Bacillati</taxon>
        <taxon>Actinomycetota</taxon>
        <taxon>Actinomycetes</taxon>
        <taxon>Micromonosporales</taxon>
        <taxon>Micromonosporaceae</taxon>
        <taxon>Micromonospora</taxon>
    </lineage>
</organism>
<dbReference type="Pfam" id="PF10604">
    <property type="entry name" value="Polyketide_cyc2"/>
    <property type="match status" value="1"/>
</dbReference>
<dbReference type="InterPro" id="IPR019587">
    <property type="entry name" value="Polyketide_cyclase/dehydratase"/>
</dbReference>
<dbReference type="Gene3D" id="3.30.530.20">
    <property type="match status" value="1"/>
</dbReference>
<dbReference type="InterPro" id="IPR023393">
    <property type="entry name" value="START-like_dom_sf"/>
</dbReference>
<protein>
    <submittedName>
        <fullName evidence="1">SRPBCC family protein</fullName>
    </submittedName>
</protein>
<evidence type="ECO:0000313" key="2">
    <source>
        <dbReference type="Proteomes" id="UP000671399"/>
    </source>
</evidence>
<dbReference type="EMBL" id="JAGFWR010000018">
    <property type="protein sequence ID" value="MBO4163840.1"/>
    <property type="molecule type" value="Genomic_DNA"/>
</dbReference>
<dbReference type="RefSeq" id="WP_208569401.1">
    <property type="nucleotide sequence ID" value="NZ_JAGFWR010000018.1"/>
</dbReference>
<dbReference type="Proteomes" id="UP000671399">
    <property type="component" value="Unassembled WGS sequence"/>
</dbReference>
<evidence type="ECO:0000313" key="1">
    <source>
        <dbReference type="EMBL" id="MBO4163840.1"/>
    </source>
</evidence>
<dbReference type="CDD" id="cd07812">
    <property type="entry name" value="SRPBCC"/>
    <property type="match status" value="1"/>
</dbReference>
<name>A0ABS3VDY4_9ACTN</name>
<proteinExistence type="predicted"/>
<gene>
    <name evidence="1" type="ORF">JQN83_23915</name>
</gene>
<dbReference type="SUPFAM" id="SSF55961">
    <property type="entry name" value="Bet v1-like"/>
    <property type="match status" value="1"/>
</dbReference>
<accession>A0ABS3VDY4</accession>